<dbReference type="InParanoid" id="A0A067MU56"/>
<evidence type="ECO:0000256" key="2">
    <source>
        <dbReference type="ARBA" id="ARBA00022692"/>
    </source>
</evidence>
<dbReference type="AlphaFoldDB" id="A0A067MU56"/>
<dbReference type="GO" id="GO:0015179">
    <property type="term" value="F:L-amino acid transmembrane transporter activity"/>
    <property type="evidence" value="ECO:0007669"/>
    <property type="project" value="TreeGrafter"/>
</dbReference>
<dbReference type="PANTHER" id="PTHR11785">
    <property type="entry name" value="AMINO ACID TRANSPORTER"/>
    <property type="match status" value="1"/>
</dbReference>
<dbReference type="Gene3D" id="1.20.1740.10">
    <property type="entry name" value="Amino acid/polyamine transporter I"/>
    <property type="match status" value="1"/>
</dbReference>
<evidence type="ECO:0000256" key="3">
    <source>
        <dbReference type="ARBA" id="ARBA00022989"/>
    </source>
</evidence>
<feature type="transmembrane region" description="Helical" evidence="5">
    <location>
        <begin position="439"/>
        <end position="457"/>
    </location>
</feature>
<feature type="transmembrane region" description="Helical" evidence="5">
    <location>
        <begin position="196"/>
        <end position="218"/>
    </location>
</feature>
<dbReference type="Pfam" id="PF13520">
    <property type="entry name" value="AA_permease_2"/>
    <property type="match status" value="1"/>
</dbReference>
<keyword evidence="4 5" id="KW-0472">Membrane</keyword>
<evidence type="ECO:0000256" key="4">
    <source>
        <dbReference type="ARBA" id="ARBA00023136"/>
    </source>
</evidence>
<feature type="transmembrane region" description="Helical" evidence="5">
    <location>
        <begin position="408"/>
        <end position="427"/>
    </location>
</feature>
<dbReference type="PANTHER" id="PTHR11785:SF353">
    <property type="entry name" value="METHIONINE TRANSPORTER (EUROFUNG)"/>
    <property type="match status" value="1"/>
</dbReference>
<feature type="transmembrane region" description="Helical" evidence="5">
    <location>
        <begin position="477"/>
        <end position="498"/>
    </location>
</feature>
<feature type="transmembrane region" description="Helical" evidence="5">
    <location>
        <begin position="333"/>
        <end position="354"/>
    </location>
</feature>
<dbReference type="Proteomes" id="UP000027195">
    <property type="component" value="Unassembled WGS sequence"/>
</dbReference>
<feature type="transmembrane region" description="Helical" evidence="5">
    <location>
        <begin position="127"/>
        <end position="155"/>
    </location>
</feature>
<evidence type="ECO:0008006" key="8">
    <source>
        <dbReference type="Google" id="ProtNLM"/>
    </source>
</evidence>
<gene>
    <name evidence="6" type="ORF">BOTBODRAFT_142885</name>
</gene>
<keyword evidence="2 5" id="KW-0812">Transmembrane</keyword>
<evidence type="ECO:0000313" key="7">
    <source>
        <dbReference type="Proteomes" id="UP000027195"/>
    </source>
</evidence>
<dbReference type="STRING" id="930990.A0A067MU56"/>
<dbReference type="OrthoDB" id="5982228at2759"/>
<dbReference type="GO" id="GO:0016020">
    <property type="term" value="C:membrane"/>
    <property type="evidence" value="ECO:0007669"/>
    <property type="project" value="UniProtKB-SubCell"/>
</dbReference>
<comment type="subcellular location">
    <subcellularLocation>
        <location evidence="1">Membrane</location>
        <topology evidence="1">Multi-pass membrane protein</topology>
    </subcellularLocation>
</comment>
<protein>
    <recommendedName>
        <fullName evidence="8">Amino acid permease/ SLC12A domain-containing protein</fullName>
    </recommendedName>
</protein>
<proteinExistence type="predicted"/>
<keyword evidence="7" id="KW-1185">Reference proteome</keyword>
<feature type="transmembrane region" description="Helical" evidence="5">
    <location>
        <begin position="239"/>
        <end position="259"/>
    </location>
</feature>
<organism evidence="6 7">
    <name type="scientific">Botryobasidium botryosum (strain FD-172 SS1)</name>
    <dbReference type="NCBI Taxonomy" id="930990"/>
    <lineage>
        <taxon>Eukaryota</taxon>
        <taxon>Fungi</taxon>
        <taxon>Dikarya</taxon>
        <taxon>Basidiomycota</taxon>
        <taxon>Agaricomycotina</taxon>
        <taxon>Agaricomycetes</taxon>
        <taxon>Cantharellales</taxon>
        <taxon>Botryobasidiaceae</taxon>
        <taxon>Botryobasidium</taxon>
    </lineage>
</organism>
<accession>A0A067MU56</accession>
<evidence type="ECO:0000256" key="1">
    <source>
        <dbReference type="ARBA" id="ARBA00004141"/>
    </source>
</evidence>
<reference evidence="7" key="1">
    <citation type="journal article" date="2014" name="Proc. Natl. Acad. Sci. U.S.A.">
        <title>Extensive sampling of basidiomycete genomes demonstrates inadequacy of the white-rot/brown-rot paradigm for wood decay fungi.</title>
        <authorList>
            <person name="Riley R."/>
            <person name="Salamov A.A."/>
            <person name="Brown D.W."/>
            <person name="Nagy L.G."/>
            <person name="Floudas D."/>
            <person name="Held B.W."/>
            <person name="Levasseur A."/>
            <person name="Lombard V."/>
            <person name="Morin E."/>
            <person name="Otillar R."/>
            <person name="Lindquist E.A."/>
            <person name="Sun H."/>
            <person name="LaButti K.M."/>
            <person name="Schmutz J."/>
            <person name="Jabbour D."/>
            <person name="Luo H."/>
            <person name="Baker S.E."/>
            <person name="Pisabarro A.G."/>
            <person name="Walton J.D."/>
            <person name="Blanchette R.A."/>
            <person name="Henrissat B."/>
            <person name="Martin F."/>
            <person name="Cullen D."/>
            <person name="Hibbett D.S."/>
            <person name="Grigoriev I.V."/>
        </authorList>
    </citation>
    <scope>NUCLEOTIDE SEQUENCE [LARGE SCALE GENOMIC DNA]</scope>
    <source>
        <strain evidence="7">FD-172 SS1</strain>
    </source>
</reference>
<evidence type="ECO:0000313" key="6">
    <source>
        <dbReference type="EMBL" id="KDQ19268.1"/>
    </source>
</evidence>
<name>A0A067MU56_BOTB1</name>
<evidence type="ECO:0000256" key="5">
    <source>
        <dbReference type="SAM" id="Phobius"/>
    </source>
</evidence>
<feature type="transmembrane region" description="Helical" evidence="5">
    <location>
        <begin position="167"/>
        <end position="190"/>
    </location>
</feature>
<dbReference type="HOGENOM" id="CLU_013661_0_0_1"/>
<keyword evidence="3 5" id="KW-1133">Transmembrane helix</keyword>
<feature type="transmembrane region" description="Helical" evidence="5">
    <location>
        <begin position="375"/>
        <end position="396"/>
    </location>
</feature>
<feature type="transmembrane region" description="Helical" evidence="5">
    <location>
        <begin position="279"/>
        <end position="300"/>
    </location>
</feature>
<dbReference type="InterPro" id="IPR050598">
    <property type="entry name" value="AminoAcid_Transporter"/>
</dbReference>
<dbReference type="EMBL" id="KL198019">
    <property type="protein sequence ID" value="KDQ19268.1"/>
    <property type="molecule type" value="Genomic_DNA"/>
</dbReference>
<dbReference type="PIRSF" id="PIRSF006060">
    <property type="entry name" value="AA_transporter"/>
    <property type="match status" value="1"/>
</dbReference>
<dbReference type="InterPro" id="IPR002293">
    <property type="entry name" value="AA/rel_permease1"/>
</dbReference>
<feature type="transmembrane region" description="Helical" evidence="5">
    <location>
        <begin position="79"/>
        <end position="100"/>
    </location>
</feature>
<sequence length="552" mass="59190">MTAPGDTSFLTAEELESAKQDDIGAGSVDPNVLGAPAEAHNPLGYDVGFTSAVFLNLSQMIGVGIYSTPGSILKSVGSIGLFLILWLIGPLVSFAGLNVYNELASMFPKRSGAEVVYLEQAYPNPRLFVPITFAMTSVLLNFSAVNSIVFAQYMLDAFDIARTPFRTNLLGTGVATFAVAICCISTKWSLRLVNVITFIKVATLLFFALTGICVLAGLTSVPDPTANFRDPFEGSSRSGNALATGLVKISYTFLGWANANNVLAEVKGSDPVRTVRQAGYASLGIISVLYFFVNVAYVAAVPKEVLRESGQLAAAAFMRAVFGNAIAVQLLPLFIACSCIGNIIAVTIGHARSLREVARQGIMPYASFFSSTKPWGTPVAPILFTYVLTIVVMVAPPAEDAFSFLVDVSSYPGMLFAVGTAAAVWVLRRRRVLEGLAPAPFRASNIAVVVWLIRSVFLSVMPWVPPEGGSNGGDVSFWYATYCAVGLLIVAAACFYYYMSIVLLPRLGGYEIVEEVEELSDGALTKRLTRRYPGEGASLGTERTPLLDQRRQ</sequence>